<feature type="binding site" evidence="15">
    <location>
        <begin position="137"/>
        <end position="142"/>
    </location>
    <ligand>
        <name>S-adenosyl-L-methionine</name>
        <dbReference type="ChEBI" id="CHEBI:59789"/>
    </ligand>
</feature>
<dbReference type="NCBIfam" id="NF000648">
    <property type="entry name" value="PRK00026.1"/>
    <property type="match status" value="1"/>
</dbReference>
<comment type="function">
    <text evidence="1 15 16">Specifically methylates guanosine-37 in various tRNAs.</text>
</comment>
<comment type="subunit">
    <text evidence="4 15 16">Homodimer.</text>
</comment>
<keyword evidence="10 15" id="KW-0949">S-adenosyl-L-methionine</keyword>
<evidence type="ECO:0000256" key="11">
    <source>
        <dbReference type="ARBA" id="ARBA00022694"/>
    </source>
</evidence>
<keyword evidence="11 15" id="KW-0819">tRNA processing</keyword>
<dbReference type="GO" id="GO:0052906">
    <property type="term" value="F:tRNA (guanine(37)-N1)-methyltransferase activity"/>
    <property type="evidence" value="ECO:0007669"/>
    <property type="project" value="UniProtKB-UniRule"/>
</dbReference>
<evidence type="ECO:0000256" key="12">
    <source>
        <dbReference type="ARBA" id="ARBA00029736"/>
    </source>
</evidence>
<evidence type="ECO:0000259" key="18">
    <source>
        <dbReference type="Pfam" id="PF01746"/>
    </source>
</evidence>
<dbReference type="InterPro" id="IPR023148">
    <property type="entry name" value="tRNA_m1G_MeTrfase_C_sf"/>
</dbReference>
<evidence type="ECO:0000256" key="17">
    <source>
        <dbReference type="SAM" id="MobiDB-lite"/>
    </source>
</evidence>
<protein>
    <recommendedName>
        <fullName evidence="6 15">tRNA (guanine-N(1)-)-methyltransferase</fullName>
        <ecNumber evidence="5 15">2.1.1.228</ecNumber>
    </recommendedName>
    <alternativeName>
        <fullName evidence="12 15">M1G-methyltransferase</fullName>
    </alternativeName>
    <alternativeName>
        <fullName evidence="13 15">tRNA [GM37] methyltransferase</fullName>
    </alternativeName>
</protein>
<dbReference type="Gene3D" id="3.40.1280.10">
    <property type="match status" value="1"/>
</dbReference>
<reference evidence="19 20" key="1">
    <citation type="submission" date="2020-04" db="EMBL/GenBank/DDBJ databases">
        <authorList>
            <person name="De Canck E."/>
        </authorList>
    </citation>
    <scope>NUCLEOTIDE SEQUENCE [LARGE SCALE GENOMIC DNA]</scope>
    <source>
        <strain evidence="19 20">LMG 1861</strain>
    </source>
</reference>
<feature type="region of interest" description="Disordered" evidence="17">
    <location>
        <begin position="253"/>
        <end position="341"/>
    </location>
</feature>
<dbReference type="InterPro" id="IPR029026">
    <property type="entry name" value="tRNA_m1G_MTases_N"/>
</dbReference>
<dbReference type="Gene3D" id="1.10.1270.20">
    <property type="entry name" value="tRNA(m1g37)methyltransferase, domain 2"/>
    <property type="match status" value="1"/>
</dbReference>
<evidence type="ECO:0000256" key="15">
    <source>
        <dbReference type="HAMAP-Rule" id="MF_00605"/>
    </source>
</evidence>
<accession>A0A6S7EU72</accession>
<feature type="domain" description="tRNA methyltransferase TRMD/TRM10-type" evidence="18">
    <location>
        <begin position="1"/>
        <end position="232"/>
    </location>
</feature>
<dbReference type="HAMAP" id="MF_00605">
    <property type="entry name" value="TrmD"/>
    <property type="match status" value="1"/>
</dbReference>
<dbReference type="InterPro" id="IPR002649">
    <property type="entry name" value="tRNA_m1G_MeTrfase_TrmD"/>
</dbReference>
<evidence type="ECO:0000256" key="3">
    <source>
        <dbReference type="ARBA" id="ARBA00007630"/>
    </source>
</evidence>
<comment type="catalytic activity">
    <reaction evidence="14 15 16">
        <text>guanosine(37) in tRNA + S-adenosyl-L-methionine = N(1)-methylguanosine(37) in tRNA + S-adenosyl-L-homocysteine + H(+)</text>
        <dbReference type="Rhea" id="RHEA:36899"/>
        <dbReference type="Rhea" id="RHEA-COMP:10145"/>
        <dbReference type="Rhea" id="RHEA-COMP:10147"/>
        <dbReference type="ChEBI" id="CHEBI:15378"/>
        <dbReference type="ChEBI" id="CHEBI:57856"/>
        <dbReference type="ChEBI" id="CHEBI:59789"/>
        <dbReference type="ChEBI" id="CHEBI:73542"/>
        <dbReference type="ChEBI" id="CHEBI:74269"/>
        <dbReference type="EC" id="2.1.1.228"/>
    </reaction>
</comment>
<dbReference type="PANTHER" id="PTHR46417:SF1">
    <property type="entry name" value="TRNA (GUANINE-N(1)-)-METHYLTRANSFERASE"/>
    <property type="match status" value="1"/>
</dbReference>
<evidence type="ECO:0000313" key="20">
    <source>
        <dbReference type="Proteomes" id="UP000494105"/>
    </source>
</evidence>
<dbReference type="GO" id="GO:0005829">
    <property type="term" value="C:cytosol"/>
    <property type="evidence" value="ECO:0007669"/>
    <property type="project" value="TreeGrafter"/>
</dbReference>
<evidence type="ECO:0000256" key="10">
    <source>
        <dbReference type="ARBA" id="ARBA00022691"/>
    </source>
</evidence>
<comment type="similarity">
    <text evidence="3 15 16">Belongs to the RNA methyltransferase TrmD family.</text>
</comment>
<keyword evidence="9 15" id="KW-0808">Transferase</keyword>
<dbReference type="FunFam" id="3.40.1280.10:FF:000001">
    <property type="entry name" value="tRNA (guanine-N(1)-)-methyltransferase"/>
    <property type="match status" value="1"/>
</dbReference>
<dbReference type="EMBL" id="CADILD010000005">
    <property type="protein sequence ID" value="CAB3922434.1"/>
    <property type="molecule type" value="Genomic_DNA"/>
</dbReference>
<feature type="compositionally biased region" description="Low complexity" evidence="17">
    <location>
        <begin position="323"/>
        <end position="334"/>
    </location>
</feature>
<dbReference type="EC" id="2.1.1.228" evidence="5 15"/>
<evidence type="ECO:0000256" key="13">
    <source>
        <dbReference type="ARBA" id="ARBA00033392"/>
    </source>
</evidence>
<keyword evidence="8 15" id="KW-0489">Methyltransferase</keyword>
<dbReference type="Proteomes" id="UP000494105">
    <property type="component" value="Unassembled WGS sequence"/>
</dbReference>
<evidence type="ECO:0000256" key="1">
    <source>
        <dbReference type="ARBA" id="ARBA00002634"/>
    </source>
</evidence>
<feature type="binding site" evidence="15">
    <location>
        <position position="117"/>
    </location>
    <ligand>
        <name>S-adenosyl-L-methionine</name>
        <dbReference type="ChEBI" id="CHEBI:59789"/>
    </ligand>
</feature>
<evidence type="ECO:0000256" key="2">
    <source>
        <dbReference type="ARBA" id="ARBA00004496"/>
    </source>
</evidence>
<dbReference type="SUPFAM" id="SSF75217">
    <property type="entry name" value="alpha/beta knot"/>
    <property type="match status" value="1"/>
</dbReference>
<dbReference type="CDD" id="cd18080">
    <property type="entry name" value="TrmD-like"/>
    <property type="match status" value="1"/>
</dbReference>
<evidence type="ECO:0000256" key="8">
    <source>
        <dbReference type="ARBA" id="ARBA00022603"/>
    </source>
</evidence>
<dbReference type="InterPro" id="IPR016009">
    <property type="entry name" value="tRNA_MeTrfase_TRMD/TRM10"/>
</dbReference>
<dbReference type="InterPro" id="IPR029028">
    <property type="entry name" value="Alpha/beta_knot_MTases"/>
</dbReference>
<comment type="subcellular location">
    <subcellularLocation>
        <location evidence="2 15 16">Cytoplasm</location>
    </subcellularLocation>
</comment>
<sequence>MRFDVITLFPEMFGVVRDLGVTGRAHAQGRWSLHAWNPRDFTQDVHRTVDDRPYGGGPGMVMMAAPLEAAVNAAQDARAAQGLGRAPVALLAPVGQRYDQAGAEALAASDGIILICGRYEGVDQRFIERCVTHEISLGDFVLSGGEIAALAVIDAAVRLLPGVLNDGDSALQDSFNDTLSGLLDSPHYTRPEVYEGEAVPAPLLSGHHANIARWRRERSLALTATRRPELIESARAKGWLTKADERTLAELAGTYDPAADAPKRRRRSGQARPAAAPAASSTLTAGSTPAPSTLPDTAIAATSEPASSPTATPLRNASDAPISSSQAVASSTQSRKTPDAS</sequence>
<proteinExistence type="inferred from homology"/>
<dbReference type="AlphaFoldDB" id="A0A6S7EU72"/>
<evidence type="ECO:0000256" key="6">
    <source>
        <dbReference type="ARBA" id="ARBA00014679"/>
    </source>
</evidence>
<dbReference type="NCBIfam" id="TIGR00088">
    <property type="entry name" value="trmD"/>
    <property type="match status" value="1"/>
</dbReference>
<evidence type="ECO:0000256" key="4">
    <source>
        <dbReference type="ARBA" id="ARBA00011738"/>
    </source>
</evidence>
<feature type="compositionally biased region" description="Low complexity" evidence="17">
    <location>
        <begin position="270"/>
        <end position="313"/>
    </location>
</feature>
<evidence type="ECO:0000256" key="7">
    <source>
        <dbReference type="ARBA" id="ARBA00022490"/>
    </source>
</evidence>
<dbReference type="GO" id="GO:0002939">
    <property type="term" value="P:tRNA N1-guanine methylation"/>
    <property type="evidence" value="ECO:0007669"/>
    <property type="project" value="TreeGrafter"/>
</dbReference>
<evidence type="ECO:0000256" key="16">
    <source>
        <dbReference type="RuleBase" id="RU003464"/>
    </source>
</evidence>
<gene>
    <name evidence="15 19" type="primary">trmD</name>
    <name evidence="19" type="ORF">LMG1861_05514</name>
</gene>
<evidence type="ECO:0000256" key="14">
    <source>
        <dbReference type="ARBA" id="ARBA00047783"/>
    </source>
</evidence>
<evidence type="ECO:0000256" key="5">
    <source>
        <dbReference type="ARBA" id="ARBA00012807"/>
    </source>
</evidence>
<keyword evidence="7 15" id="KW-0963">Cytoplasm</keyword>
<dbReference type="Pfam" id="PF01746">
    <property type="entry name" value="tRNA_m1G_MT"/>
    <property type="match status" value="1"/>
</dbReference>
<evidence type="ECO:0000313" key="19">
    <source>
        <dbReference type="EMBL" id="CAB3922434.1"/>
    </source>
</evidence>
<organism evidence="19 20">
    <name type="scientific">Achromobacter piechaudii</name>
    <dbReference type="NCBI Taxonomy" id="72556"/>
    <lineage>
        <taxon>Bacteria</taxon>
        <taxon>Pseudomonadati</taxon>
        <taxon>Pseudomonadota</taxon>
        <taxon>Betaproteobacteria</taxon>
        <taxon>Burkholderiales</taxon>
        <taxon>Alcaligenaceae</taxon>
        <taxon>Achromobacter</taxon>
    </lineage>
</organism>
<dbReference type="PANTHER" id="PTHR46417">
    <property type="entry name" value="TRNA (GUANINE-N(1)-)-METHYLTRANSFERASE"/>
    <property type="match status" value="1"/>
</dbReference>
<name>A0A6S7EU72_9BURK</name>
<evidence type="ECO:0000256" key="9">
    <source>
        <dbReference type="ARBA" id="ARBA00022679"/>
    </source>
</evidence>